<accession>B9D5Y6</accession>
<name>B9D5Y6_CAMRE</name>
<keyword evidence="1" id="KW-1133">Transmembrane helix</keyword>
<reference evidence="2 3" key="1">
    <citation type="submission" date="2008-08" db="EMBL/GenBank/DDBJ databases">
        <authorList>
            <person name="Madupu R."/>
            <person name="Durkin A.S."/>
            <person name="Torralba M."/>
            <person name="Methe B."/>
            <person name="Sutton G.G."/>
            <person name="Strausberg R.L."/>
            <person name="Nelson K.E."/>
        </authorList>
    </citation>
    <scope>NUCLEOTIDE SEQUENCE [LARGE SCALE GENOMIC DNA]</scope>
    <source>
        <strain evidence="2 3">RM3267</strain>
    </source>
</reference>
<proteinExistence type="predicted"/>
<keyword evidence="1" id="KW-0472">Membrane</keyword>
<dbReference type="Proteomes" id="UP000003082">
    <property type="component" value="Unassembled WGS sequence"/>
</dbReference>
<gene>
    <name evidence="2" type="ORF">CAMRE0001_0334</name>
</gene>
<evidence type="ECO:0000313" key="3">
    <source>
        <dbReference type="Proteomes" id="UP000003082"/>
    </source>
</evidence>
<feature type="transmembrane region" description="Helical" evidence="1">
    <location>
        <begin position="12"/>
        <end position="30"/>
    </location>
</feature>
<evidence type="ECO:0000256" key="1">
    <source>
        <dbReference type="SAM" id="Phobius"/>
    </source>
</evidence>
<dbReference type="EMBL" id="ACFU01000050">
    <property type="protein sequence ID" value="EEF12596.1"/>
    <property type="molecule type" value="Genomic_DNA"/>
</dbReference>
<evidence type="ECO:0000313" key="2">
    <source>
        <dbReference type="EMBL" id="EEF12596.1"/>
    </source>
</evidence>
<keyword evidence="3" id="KW-1185">Reference proteome</keyword>
<dbReference type="AlphaFoldDB" id="B9D5Y6"/>
<organism evidence="2 3">
    <name type="scientific">Campylobacter rectus RM3267</name>
    <dbReference type="NCBI Taxonomy" id="553218"/>
    <lineage>
        <taxon>Bacteria</taxon>
        <taxon>Pseudomonadati</taxon>
        <taxon>Campylobacterota</taxon>
        <taxon>Epsilonproteobacteria</taxon>
        <taxon>Campylobacterales</taxon>
        <taxon>Campylobacteraceae</taxon>
        <taxon>Campylobacter</taxon>
    </lineage>
</organism>
<comment type="caution">
    <text evidence="2">The sequence shown here is derived from an EMBL/GenBank/DDBJ whole genome shotgun (WGS) entry which is preliminary data.</text>
</comment>
<keyword evidence="1" id="KW-0812">Transmembrane</keyword>
<protein>
    <submittedName>
        <fullName evidence="2">Uncharacterized protein</fullName>
    </submittedName>
</protein>
<sequence length="39" mass="4640">MQRSPTTVSMSIYTLLRLVFLLLLLNFKILRNLKFLNLD</sequence>